<feature type="compositionally biased region" description="Basic residues" evidence="1">
    <location>
        <begin position="112"/>
        <end position="129"/>
    </location>
</feature>
<reference evidence="2" key="1">
    <citation type="submission" date="2018-02" db="EMBL/GenBank/DDBJ databases">
        <authorList>
            <person name="Cohen D.B."/>
            <person name="Kent A.D."/>
        </authorList>
    </citation>
    <scope>NUCLEOTIDE SEQUENCE</scope>
</reference>
<protein>
    <submittedName>
        <fullName evidence="2">Uncharacterized protein</fullName>
    </submittedName>
</protein>
<evidence type="ECO:0000256" key="1">
    <source>
        <dbReference type="SAM" id="MobiDB-lite"/>
    </source>
</evidence>
<sequence>MEVPSTPLRIIKKRDQARGTEQLVALPCRLEGAEMGLETMGERRKLAMLKMTEQSPSRLISMPRRKRPMPNKAHGTKAEPEQAHINAKEILTVTEQGPWNQKHSPNSLISMPRRKRPMPNRFHGTKAKSKKDTEAEEE</sequence>
<name>A0A2N9H2F0_FAGSY</name>
<organism evidence="2">
    <name type="scientific">Fagus sylvatica</name>
    <name type="common">Beechnut</name>
    <dbReference type="NCBI Taxonomy" id="28930"/>
    <lineage>
        <taxon>Eukaryota</taxon>
        <taxon>Viridiplantae</taxon>
        <taxon>Streptophyta</taxon>
        <taxon>Embryophyta</taxon>
        <taxon>Tracheophyta</taxon>
        <taxon>Spermatophyta</taxon>
        <taxon>Magnoliopsida</taxon>
        <taxon>eudicotyledons</taxon>
        <taxon>Gunneridae</taxon>
        <taxon>Pentapetalae</taxon>
        <taxon>rosids</taxon>
        <taxon>fabids</taxon>
        <taxon>Fagales</taxon>
        <taxon>Fagaceae</taxon>
        <taxon>Fagus</taxon>
    </lineage>
</organism>
<gene>
    <name evidence="2" type="ORF">FSB_LOCUS36579</name>
</gene>
<evidence type="ECO:0000313" key="2">
    <source>
        <dbReference type="EMBL" id="SPD08697.1"/>
    </source>
</evidence>
<feature type="region of interest" description="Disordered" evidence="1">
    <location>
        <begin position="52"/>
        <end position="138"/>
    </location>
</feature>
<dbReference type="EMBL" id="OIVN01003087">
    <property type="protein sequence ID" value="SPD08697.1"/>
    <property type="molecule type" value="Genomic_DNA"/>
</dbReference>
<accession>A0A2N9H2F0</accession>
<feature type="compositionally biased region" description="Polar residues" evidence="1">
    <location>
        <begin position="93"/>
        <end position="109"/>
    </location>
</feature>
<dbReference type="AlphaFoldDB" id="A0A2N9H2F0"/>
<proteinExistence type="predicted"/>